<comment type="caution">
    <text evidence="1">Lacks conserved residue(s) required for the propagation of feature annotation.</text>
</comment>
<keyword evidence="3" id="KW-1133">Transmembrane helix</keyword>
<dbReference type="InterPro" id="IPR036179">
    <property type="entry name" value="Ig-like_dom_sf"/>
</dbReference>
<dbReference type="Gene3D" id="2.60.40.10">
    <property type="entry name" value="Immunoglobulins"/>
    <property type="match status" value="1"/>
</dbReference>
<evidence type="ECO:0008006" key="8">
    <source>
        <dbReference type="Google" id="ProtNLM"/>
    </source>
</evidence>
<comment type="caution">
    <text evidence="6">The sequence shown here is derived from an EMBL/GenBank/DDBJ whole genome shotgun (WGS) entry which is preliminary data.</text>
</comment>
<evidence type="ECO:0000256" key="2">
    <source>
        <dbReference type="SAM" id="MobiDB-lite"/>
    </source>
</evidence>
<dbReference type="InterPro" id="IPR013783">
    <property type="entry name" value="Ig-like_fold"/>
</dbReference>
<dbReference type="SMART" id="SM00181">
    <property type="entry name" value="EGF"/>
    <property type="match status" value="1"/>
</dbReference>
<dbReference type="Gene3D" id="2.10.25.10">
    <property type="entry name" value="Laminin"/>
    <property type="match status" value="1"/>
</dbReference>
<dbReference type="InterPro" id="IPR000742">
    <property type="entry name" value="EGF"/>
</dbReference>
<keyword evidence="7" id="KW-1185">Reference proteome</keyword>
<dbReference type="SUPFAM" id="SSF48726">
    <property type="entry name" value="Immunoglobulin"/>
    <property type="match status" value="1"/>
</dbReference>
<feature type="transmembrane region" description="Helical" evidence="3">
    <location>
        <begin position="159"/>
        <end position="183"/>
    </location>
</feature>
<organism evidence="6 7">
    <name type="scientific">Pristionchus fissidentatus</name>
    <dbReference type="NCBI Taxonomy" id="1538716"/>
    <lineage>
        <taxon>Eukaryota</taxon>
        <taxon>Metazoa</taxon>
        <taxon>Ecdysozoa</taxon>
        <taxon>Nematoda</taxon>
        <taxon>Chromadorea</taxon>
        <taxon>Rhabditida</taxon>
        <taxon>Rhabditina</taxon>
        <taxon>Diplogasteromorpha</taxon>
        <taxon>Diplogasteroidea</taxon>
        <taxon>Neodiplogasteridae</taxon>
        <taxon>Pristionchus</taxon>
    </lineage>
</organism>
<name>A0AAV5VTW5_9BILA</name>
<keyword evidence="3" id="KW-0472">Membrane</keyword>
<feature type="domain" description="Ig-like" evidence="5">
    <location>
        <begin position="18"/>
        <end position="93"/>
    </location>
</feature>
<dbReference type="PROSITE" id="PS50835">
    <property type="entry name" value="IG_LIKE"/>
    <property type="match status" value="1"/>
</dbReference>
<evidence type="ECO:0000313" key="7">
    <source>
        <dbReference type="Proteomes" id="UP001432322"/>
    </source>
</evidence>
<evidence type="ECO:0000313" key="6">
    <source>
        <dbReference type="EMBL" id="GMT22127.1"/>
    </source>
</evidence>
<evidence type="ECO:0000256" key="3">
    <source>
        <dbReference type="SAM" id="Phobius"/>
    </source>
</evidence>
<evidence type="ECO:0000259" key="5">
    <source>
        <dbReference type="PROSITE" id="PS50835"/>
    </source>
</evidence>
<reference evidence="6" key="1">
    <citation type="submission" date="2023-10" db="EMBL/GenBank/DDBJ databases">
        <title>Genome assembly of Pristionchus species.</title>
        <authorList>
            <person name="Yoshida K."/>
            <person name="Sommer R.J."/>
        </authorList>
    </citation>
    <scope>NUCLEOTIDE SEQUENCE</scope>
    <source>
        <strain evidence="6">RS5133</strain>
    </source>
</reference>
<keyword evidence="1" id="KW-1015">Disulfide bond</keyword>
<evidence type="ECO:0000259" key="4">
    <source>
        <dbReference type="PROSITE" id="PS50026"/>
    </source>
</evidence>
<feature type="region of interest" description="Disordered" evidence="2">
    <location>
        <begin position="216"/>
        <end position="246"/>
    </location>
</feature>
<dbReference type="SUPFAM" id="SSF57196">
    <property type="entry name" value="EGF/Laminin"/>
    <property type="match status" value="1"/>
</dbReference>
<feature type="domain" description="EGF-like" evidence="4">
    <location>
        <begin position="107"/>
        <end position="145"/>
    </location>
</feature>
<protein>
    <recommendedName>
        <fullName evidence="8">EGF-like domain-containing protein</fullName>
    </recommendedName>
</protein>
<dbReference type="PROSITE" id="PS01186">
    <property type="entry name" value="EGF_2"/>
    <property type="match status" value="1"/>
</dbReference>
<dbReference type="EMBL" id="BTSY01000004">
    <property type="protein sequence ID" value="GMT22127.1"/>
    <property type="molecule type" value="Genomic_DNA"/>
</dbReference>
<gene>
    <name evidence="6" type="ORF">PFISCL1PPCAC_13424</name>
</gene>
<dbReference type="PROSITE" id="PS00022">
    <property type="entry name" value="EGF_1"/>
    <property type="match status" value="1"/>
</dbReference>
<feature type="disulfide bond" evidence="1">
    <location>
        <begin position="135"/>
        <end position="144"/>
    </location>
</feature>
<sequence length="272" mass="30357">MTELTPIYELILEEGAPPDSSTAHVIEGTSLEVRCTVTGNDVEDKTITILRDSQRIEPERSTMSAVLKIPSFHHERDGGMYECSTVIKEKKIRRKLRLRHKAVLPPDMEPCAGNDSCRNGGVCGLIDDATSICICPEGYVGPRCEDVLVRDFIVTRTKMGVAAGGTANLIFVVFAIVLGLLFLRERKRRRHVEHLISEISEGKHFETLPLVKEPFYEKDRDQATPPSRRSSDLPAPPPEITNPDKKIFRTYAVKKVIAPGEDDSLQQQPHSS</sequence>
<keyword evidence="1" id="KW-0245">EGF-like domain</keyword>
<dbReference type="CDD" id="cd00054">
    <property type="entry name" value="EGF_CA"/>
    <property type="match status" value="1"/>
</dbReference>
<dbReference type="Proteomes" id="UP001432322">
    <property type="component" value="Unassembled WGS sequence"/>
</dbReference>
<dbReference type="PROSITE" id="PS50026">
    <property type="entry name" value="EGF_3"/>
    <property type="match status" value="1"/>
</dbReference>
<evidence type="ECO:0000256" key="1">
    <source>
        <dbReference type="PROSITE-ProRule" id="PRU00076"/>
    </source>
</evidence>
<proteinExistence type="predicted"/>
<accession>A0AAV5VTW5</accession>
<dbReference type="InterPro" id="IPR007110">
    <property type="entry name" value="Ig-like_dom"/>
</dbReference>
<keyword evidence="3" id="KW-0812">Transmembrane</keyword>
<dbReference type="AlphaFoldDB" id="A0AAV5VTW5"/>